<dbReference type="Gene3D" id="1.25.40.10">
    <property type="entry name" value="Tetratricopeptide repeat domain"/>
    <property type="match status" value="1"/>
</dbReference>
<dbReference type="AlphaFoldDB" id="A3ZZU6"/>
<dbReference type="SUPFAM" id="SSF48452">
    <property type="entry name" value="TPR-like"/>
    <property type="match status" value="1"/>
</dbReference>
<evidence type="ECO:0000313" key="1">
    <source>
        <dbReference type="EMBL" id="EAQ77887.1"/>
    </source>
</evidence>
<dbReference type="EMBL" id="AANZ01000026">
    <property type="protein sequence ID" value="EAQ77887.1"/>
    <property type="molecule type" value="Genomic_DNA"/>
</dbReference>
<sequence>MEQASYAQPILNNIAACATHRRRRTSAGGNDHVEGTGGVSLTSGDLSVALDATTRAVIINPDDVELLGDLAVVQLRSGGIAEARVTIEHALRLDAEDQVTRNVHSIVTAVASGKRKCPSSLTEMMQPLPPKSWRARLFGW</sequence>
<dbReference type="OrthoDB" id="260148at2"/>
<name>A3ZZU6_9BACT</name>
<proteinExistence type="predicted"/>
<dbReference type="HOGENOM" id="CLU_1831252_0_0_0"/>
<dbReference type="Proteomes" id="UP000004358">
    <property type="component" value="Unassembled WGS sequence"/>
</dbReference>
<organism evidence="1 2">
    <name type="scientific">Blastopirellula marina DSM 3645</name>
    <dbReference type="NCBI Taxonomy" id="314230"/>
    <lineage>
        <taxon>Bacteria</taxon>
        <taxon>Pseudomonadati</taxon>
        <taxon>Planctomycetota</taxon>
        <taxon>Planctomycetia</taxon>
        <taxon>Pirellulales</taxon>
        <taxon>Pirellulaceae</taxon>
        <taxon>Blastopirellula</taxon>
    </lineage>
</organism>
<protein>
    <submittedName>
        <fullName evidence="1">Uncharacterized protein</fullName>
    </submittedName>
</protein>
<comment type="caution">
    <text evidence="1">The sequence shown here is derived from an EMBL/GenBank/DDBJ whole genome shotgun (WGS) entry which is preliminary data.</text>
</comment>
<gene>
    <name evidence="1" type="ORF">DSM3645_26951</name>
</gene>
<dbReference type="InterPro" id="IPR011990">
    <property type="entry name" value="TPR-like_helical_dom_sf"/>
</dbReference>
<reference evidence="1 2" key="1">
    <citation type="submission" date="2006-02" db="EMBL/GenBank/DDBJ databases">
        <authorList>
            <person name="Amann R."/>
            <person name="Ferriera S."/>
            <person name="Johnson J."/>
            <person name="Kravitz S."/>
            <person name="Halpern A."/>
            <person name="Remington K."/>
            <person name="Beeson K."/>
            <person name="Tran B."/>
            <person name="Rogers Y.-H."/>
            <person name="Friedman R."/>
            <person name="Venter J.C."/>
        </authorList>
    </citation>
    <scope>NUCLEOTIDE SEQUENCE [LARGE SCALE GENOMIC DNA]</scope>
    <source>
        <strain evidence="1 2">DSM 3645</strain>
    </source>
</reference>
<accession>A3ZZU6</accession>
<evidence type="ECO:0000313" key="2">
    <source>
        <dbReference type="Proteomes" id="UP000004358"/>
    </source>
</evidence>